<feature type="domain" description="N-acetyltransferase" evidence="1">
    <location>
        <begin position="8"/>
        <end position="175"/>
    </location>
</feature>
<gene>
    <name evidence="2" type="ORF">HPP92_013400</name>
</gene>
<comment type="caution">
    <text evidence="2">The sequence shown here is derived from an EMBL/GenBank/DDBJ whole genome shotgun (WGS) entry which is preliminary data.</text>
</comment>
<dbReference type="GO" id="GO:0016747">
    <property type="term" value="F:acyltransferase activity, transferring groups other than amino-acyl groups"/>
    <property type="evidence" value="ECO:0007669"/>
    <property type="project" value="InterPro"/>
</dbReference>
<keyword evidence="3" id="KW-1185">Reference proteome</keyword>
<dbReference type="Pfam" id="PF00583">
    <property type="entry name" value="Acetyltransf_1"/>
    <property type="match status" value="1"/>
</dbReference>
<accession>A0A835UUS3</accession>
<dbReference type="AlphaFoldDB" id="A0A835UUS3"/>
<evidence type="ECO:0000259" key="1">
    <source>
        <dbReference type="PROSITE" id="PS51186"/>
    </source>
</evidence>
<evidence type="ECO:0000313" key="3">
    <source>
        <dbReference type="Proteomes" id="UP000636800"/>
    </source>
</evidence>
<dbReference type="PANTHER" id="PTHR47370">
    <property type="entry name" value="ACYL-COA N-ACYLTRANSFERASES (NAT) SUPERFAMILY PROTEIN"/>
    <property type="match status" value="1"/>
</dbReference>
<dbReference type="PROSITE" id="PS51186">
    <property type="entry name" value="GNAT"/>
    <property type="match status" value="1"/>
</dbReference>
<dbReference type="InterPro" id="IPR016181">
    <property type="entry name" value="Acyl_CoA_acyltransferase"/>
</dbReference>
<dbReference type="InterPro" id="IPR052810">
    <property type="entry name" value="Plant_NAT"/>
</dbReference>
<reference evidence="2 3" key="1">
    <citation type="journal article" date="2020" name="Nat. Food">
        <title>A phased Vanilla planifolia genome enables genetic improvement of flavour and production.</title>
        <authorList>
            <person name="Hasing T."/>
            <person name="Tang H."/>
            <person name="Brym M."/>
            <person name="Khazi F."/>
            <person name="Huang T."/>
            <person name="Chambers A.H."/>
        </authorList>
    </citation>
    <scope>NUCLEOTIDE SEQUENCE [LARGE SCALE GENOMIC DNA]</scope>
    <source>
        <tissue evidence="2">Leaf</tissue>
    </source>
</reference>
<sequence>MEAASIEVEIREYEGERDRDGAEAVDRTCDGGGGVSIFTDHLGDPICRVRHSPSFRMLVAETIWPRKQIVGVIRGCVKSISCGTEIPRRRRLPIYTKAGYIVGLRVSPSHRRMGVGVKLVQGMEDWFRTHGAEYAYMATEKSNEASLLLFTGSCRYTLFRKPAIFVHPVFAHRLPVGSAITRLTHAEAEALYRRRFSTVEFFPRDIDAVLRNPFSLGTFLAVGVASWAVISVWDCKSLFHLEVRGAPRLLRGIAWTTRAVDRALPWLGIPSIPDLFRPFGGYFLYGIGGEGPEAEKLLRGLCRHAHNMAKEGGCGVVAAEVAVGDPMAAGIPYWRRMSCLEDLWCIKRLNGEYSDGDVGDWTRSPPAGSIFADPRDV</sequence>
<organism evidence="2 3">
    <name type="scientific">Vanilla planifolia</name>
    <name type="common">Vanilla</name>
    <dbReference type="NCBI Taxonomy" id="51239"/>
    <lineage>
        <taxon>Eukaryota</taxon>
        <taxon>Viridiplantae</taxon>
        <taxon>Streptophyta</taxon>
        <taxon>Embryophyta</taxon>
        <taxon>Tracheophyta</taxon>
        <taxon>Spermatophyta</taxon>
        <taxon>Magnoliopsida</taxon>
        <taxon>Liliopsida</taxon>
        <taxon>Asparagales</taxon>
        <taxon>Orchidaceae</taxon>
        <taxon>Vanilloideae</taxon>
        <taxon>Vanilleae</taxon>
        <taxon>Vanilla</taxon>
    </lineage>
</organism>
<dbReference type="Gene3D" id="3.40.630.30">
    <property type="match status" value="1"/>
</dbReference>
<dbReference type="PANTHER" id="PTHR47370:SF10">
    <property type="entry name" value="N-ACETYLTRANSFERASE HLS1-RELATED"/>
    <property type="match status" value="1"/>
</dbReference>
<name>A0A835UUS3_VANPL</name>
<dbReference type="Proteomes" id="UP000636800">
    <property type="component" value="Chromosome 6"/>
</dbReference>
<proteinExistence type="predicted"/>
<dbReference type="EMBL" id="JADCNL010000006">
    <property type="protein sequence ID" value="KAG0476559.1"/>
    <property type="molecule type" value="Genomic_DNA"/>
</dbReference>
<dbReference type="SUPFAM" id="SSF55729">
    <property type="entry name" value="Acyl-CoA N-acyltransferases (Nat)"/>
    <property type="match status" value="1"/>
</dbReference>
<dbReference type="CDD" id="cd04301">
    <property type="entry name" value="NAT_SF"/>
    <property type="match status" value="1"/>
</dbReference>
<dbReference type="InterPro" id="IPR000182">
    <property type="entry name" value="GNAT_dom"/>
</dbReference>
<evidence type="ECO:0000313" key="2">
    <source>
        <dbReference type="EMBL" id="KAG0476559.1"/>
    </source>
</evidence>
<protein>
    <recommendedName>
        <fullName evidence="1">N-acetyltransferase domain-containing protein</fullName>
    </recommendedName>
</protein>